<dbReference type="KEGG" id="pur:AOC03_09980"/>
<reference evidence="1 2" key="1">
    <citation type="submission" date="2015-09" db="EMBL/GenBank/DDBJ databases">
        <title>Complete genome of Psychrobacter urativorans R10.10B.</title>
        <authorList>
            <person name="See-Too W.S."/>
            <person name="Chan K.G."/>
        </authorList>
    </citation>
    <scope>NUCLEOTIDE SEQUENCE [LARGE SCALE GENOMIC DNA]</scope>
    <source>
        <strain evidence="1 2">R10.10B</strain>
    </source>
</reference>
<dbReference type="STRING" id="45610.AOC03_09980"/>
<sequence>MTDLSLLPANSKPLERELATLTSRLESIHLPFDLIWDADNCPDEYLPFLAYAWSVDEWNDAWSIAVQRDVIKNSVWVHQRKGTLGAVKRALSLINYDTNVIEWFEQNPAGIPGTFSIEAHPRNGIITDSDRQIRAVVDAVKRLSAHYDIYFGTTVKATIAAVAVPAVGVEITVTN</sequence>
<dbReference type="InterPro" id="IPR006521">
    <property type="entry name" value="Tail_protein_I"/>
</dbReference>
<dbReference type="Pfam" id="PF09684">
    <property type="entry name" value="Tail_P2_I"/>
    <property type="match status" value="1"/>
</dbReference>
<keyword evidence="2" id="KW-1185">Reference proteome</keyword>
<dbReference type="NCBIfam" id="TIGR01634">
    <property type="entry name" value="tail_P2_I"/>
    <property type="match status" value="1"/>
</dbReference>
<dbReference type="OrthoDB" id="90759at2"/>
<protein>
    <submittedName>
        <fullName evidence="1">Phage tail protein</fullName>
    </submittedName>
</protein>
<evidence type="ECO:0000313" key="1">
    <source>
        <dbReference type="EMBL" id="ALF60326.1"/>
    </source>
</evidence>
<dbReference type="AlphaFoldDB" id="A0A0M4U7R5"/>
<evidence type="ECO:0000313" key="2">
    <source>
        <dbReference type="Proteomes" id="UP000059847"/>
    </source>
</evidence>
<dbReference type="EMBL" id="CP012678">
    <property type="protein sequence ID" value="ALF60326.1"/>
    <property type="molecule type" value="Genomic_DNA"/>
</dbReference>
<dbReference type="RefSeq" id="WP_062535611.1">
    <property type="nucleotide sequence ID" value="NZ_CP012678.1"/>
</dbReference>
<accession>A0A0M4U7R5</accession>
<proteinExistence type="predicted"/>
<organism evidence="1 2">
    <name type="scientific">Psychrobacter urativorans</name>
    <dbReference type="NCBI Taxonomy" id="45610"/>
    <lineage>
        <taxon>Bacteria</taxon>
        <taxon>Pseudomonadati</taxon>
        <taxon>Pseudomonadota</taxon>
        <taxon>Gammaproteobacteria</taxon>
        <taxon>Moraxellales</taxon>
        <taxon>Moraxellaceae</taxon>
        <taxon>Psychrobacter</taxon>
    </lineage>
</organism>
<name>A0A0M4U7R5_9GAMM</name>
<dbReference type="Proteomes" id="UP000059847">
    <property type="component" value="Chromosome"/>
</dbReference>
<gene>
    <name evidence="1" type="ORF">AOC03_09980</name>
</gene>